<evidence type="ECO:0000256" key="1">
    <source>
        <dbReference type="ARBA" id="ARBA00006930"/>
    </source>
</evidence>
<evidence type="ECO:0000313" key="8">
    <source>
        <dbReference type="Proteomes" id="UP000253094"/>
    </source>
</evidence>
<evidence type="ECO:0000313" key="7">
    <source>
        <dbReference type="EMBL" id="RCG29413.1"/>
    </source>
</evidence>
<comment type="subunit">
    <text evidence="2">Heterodimer of SbcC and SbcD.</text>
</comment>
<feature type="region of interest" description="Disordered" evidence="5">
    <location>
        <begin position="975"/>
        <end position="1038"/>
    </location>
</feature>
<accession>A0A367FG96</accession>
<keyword evidence="4" id="KW-0175">Coiled coil</keyword>
<evidence type="ECO:0000259" key="6">
    <source>
        <dbReference type="Pfam" id="PF13476"/>
    </source>
</evidence>
<dbReference type="EMBL" id="QOIL01000011">
    <property type="protein sequence ID" value="RCG29413.1"/>
    <property type="molecule type" value="Genomic_DNA"/>
</dbReference>
<dbReference type="Gene3D" id="3.40.50.300">
    <property type="entry name" value="P-loop containing nucleotide triphosphate hydrolases"/>
    <property type="match status" value="2"/>
</dbReference>
<evidence type="ECO:0000256" key="4">
    <source>
        <dbReference type="SAM" id="Coils"/>
    </source>
</evidence>
<dbReference type="PANTHER" id="PTHR32114">
    <property type="entry name" value="ABC TRANSPORTER ABCH.3"/>
    <property type="match status" value="1"/>
</dbReference>
<dbReference type="PANTHER" id="PTHR32114:SF2">
    <property type="entry name" value="ABC TRANSPORTER ABCH.3"/>
    <property type="match status" value="1"/>
</dbReference>
<dbReference type="GO" id="GO:0006302">
    <property type="term" value="P:double-strand break repair"/>
    <property type="evidence" value="ECO:0007669"/>
    <property type="project" value="InterPro"/>
</dbReference>
<evidence type="ECO:0000256" key="3">
    <source>
        <dbReference type="ARBA" id="ARBA00013368"/>
    </source>
</evidence>
<keyword evidence="8" id="KW-1185">Reference proteome</keyword>
<dbReference type="GO" id="GO:0016887">
    <property type="term" value="F:ATP hydrolysis activity"/>
    <property type="evidence" value="ECO:0007669"/>
    <property type="project" value="InterPro"/>
</dbReference>
<feature type="coiled-coil region" evidence="4">
    <location>
        <begin position="330"/>
        <end position="377"/>
    </location>
</feature>
<feature type="coiled-coil region" evidence="4">
    <location>
        <begin position="1054"/>
        <end position="1085"/>
    </location>
</feature>
<sequence>MRLHRLRLTAFGSFPGSEEVDFDALGEAGLFLVHGPTGAGKTTVLDAVCYALYGQVPGLRNNARRLRCDHAPADRGPEVTLEVTLRGRRLRVTRSPVWDRPKLRGEGVIEEKAKVRVWELPPSGEPVFHTNRADEAGEFIGGLLGMNADQFCQVAMLPQGDFARFLRADGDERRKLLEKLFSVKIYSEVEHWLADHRTAAWQERQELRARVDSVLDQMRGAAGPALLAAPSGDDARSGQGELGERSALGARGGREAGGPDVRADHDPQDKPLEWARDLLAAAERVWAAYAGERAAGEHVLKSARAELEAGRELARRRRAHADAQARRDELDRAAEERSDLETILAEAARADRVAPLLQQAEQRAEAAAKARRLAADATARALPLLPESERPSARSGADGPIEGDSAWSRSGVPPQWPDSGEPWEGDSTGADPEGLSGRLSAWPDPERLSELERVRRDEVARLEQLVPEESRLARLYDELAGAGRRLEGLAREEAETDRRLAVLPELRRDTGERLALARLATSGLPTARAAVSATARHLDAVRRREELAAEVATAHDRFVTALSRLPAALTGGLPVAAPAPDDRGTVAGPLGASPPDDGGIGLPAAVAGGLAVDMREVARAVRERLAEWERDHRDELAGLEHRRAEEARFADVRAELADADERLAGLAEREAALAGAQAELPATLARMDERLAAVRRRAALIPAAENAFNAACALLEHAERRDALVAELEAAEAERRAATDEAQELRDRLQSIRQARIEGMAAELAHGLVPGEPCVVCGSTDHPEPALAAESMPTVDDELEAEARADAAQDARQAAEGRVAVLSSQLDEAEARAEGYSVGEALAAREEAEGELAALAVAAEEADELAERAQGVREALGDAQAKVRDLDLLAAEQRTHRAALQAELDRLTAVLDTARGADASVAARRDRVGEEARLLGLAIEAAASLGEAATVHEEAGAAVRRDVPEVLRLLDAAETAAREATAPPGVTPAPEPGSREHVTAAPDVTPDLGPRGSGVDGPDDGERDGGREADGATLEGAGRIAVRAEEALGRLREAGDAETELAEAAARIDAELAELNERLARTGVELAAERVKQGGLTAESERLAERLGAARGEDATLAARLDRLADEAELLRDAAEVGRHARSAAAEREAAVARAESAAAEAGFAGVEDARAATRTPAARQGMAERLRALDAEHTAVAKLLADPQLAEAAARPAPDLPALTEAFERAEREHGERVSACDQAAARRDRLAALAGDLEDTMARWRPAEDRHKLAKGLAELAVGTSSDNVPHMRLSSYVLGERLRQVVAAANTRLDHMSGGRYVLLYDPRKAAGDRKRAGGGLGLRVLDGWTGVDRDPATLSGGEAFMTSLALALALADVVTAEAGGVELGTLFIDEGFGSLDEDTLDGVLDILDELRDGGRAVGIVSHVGELRARVPAQLRVVKNRFGSRLSLAVPG</sequence>
<dbReference type="Pfam" id="PF13558">
    <property type="entry name" value="SbcC_Walker_B"/>
    <property type="match status" value="1"/>
</dbReference>
<feature type="region of interest" description="Disordered" evidence="5">
    <location>
        <begin position="381"/>
        <end position="443"/>
    </location>
</feature>
<dbReference type="Pfam" id="PF13476">
    <property type="entry name" value="AAA_23"/>
    <property type="match status" value="1"/>
</dbReference>
<proteinExistence type="inferred from homology"/>
<protein>
    <recommendedName>
        <fullName evidence="3">Nuclease SbcCD subunit C</fullName>
    </recommendedName>
</protein>
<dbReference type="InterPro" id="IPR027417">
    <property type="entry name" value="P-loop_NTPase"/>
</dbReference>
<feature type="compositionally biased region" description="Low complexity" evidence="5">
    <location>
        <begin position="975"/>
        <end position="984"/>
    </location>
</feature>
<comment type="similarity">
    <text evidence="1">Belongs to the SMC family. SbcC subfamily.</text>
</comment>
<comment type="caution">
    <text evidence="7">The sequence shown here is derived from an EMBL/GenBank/DDBJ whole genome shotgun (WGS) entry which is preliminary data.</text>
</comment>
<feature type="region of interest" description="Disordered" evidence="5">
    <location>
        <begin position="225"/>
        <end position="268"/>
    </location>
</feature>
<dbReference type="RefSeq" id="WP_114030450.1">
    <property type="nucleotide sequence ID" value="NZ_QOIL01000011.1"/>
</dbReference>
<name>A0A367FG96_9ACTN</name>
<feature type="coiled-coil region" evidence="4">
    <location>
        <begin position="714"/>
        <end position="755"/>
    </location>
</feature>
<evidence type="ECO:0000256" key="5">
    <source>
        <dbReference type="SAM" id="MobiDB-lite"/>
    </source>
</evidence>
<reference evidence="7 8" key="1">
    <citation type="submission" date="2018-06" db="EMBL/GenBank/DDBJ databases">
        <title>Sphaerisporangium craniellae sp. nov., isolated from a marine sponge in the South China Sea.</title>
        <authorList>
            <person name="Li L."/>
        </authorList>
    </citation>
    <scope>NUCLEOTIDE SEQUENCE [LARGE SCALE GENOMIC DNA]</scope>
    <source>
        <strain evidence="7 8">CCTCC AA 208026</strain>
    </source>
</reference>
<dbReference type="OrthoDB" id="9795626at2"/>
<feature type="region of interest" description="Disordered" evidence="5">
    <location>
        <begin position="576"/>
        <end position="597"/>
    </location>
</feature>
<dbReference type="SUPFAM" id="SSF52540">
    <property type="entry name" value="P-loop containing nucleoside triphosphate hydrolases"/>
    <property type="match status" value="1"/>
</dbReference>
<dbReference type="Proteomes" id="UP000253094">
    <property type="component" value="Unassembled WGS sequence"/>
</dbReference>
<organism evidence="7 8">
    <name type="scientific">Sphaerisporangium album</name>
    <dbReference type="NCBI Taxonomy" id="509200"/>
    <lineage>
        <taxon>Bacteria</taxon>
        <taxon>Bacillati</taxon>
        <taxon>Actinomycetota</taxon>
        <taxon>Actinomycetes</taxon>
        <taxon>Streptosporangiales</taxon>
        <taxon>Streptosporangiaceae</taxon>
        <taxon>Sphaerisporangium</taxon>
    </lineage>
</organism>
<feature type="coiled-coil region" evidence="4">
    <location>
        <begin position="611"/>
        <end position="669"/>
    </location>
</feature>
<evidence type="ECO:0000256" key="2">
    <source>
        <dbReference type="ARBA" id="ARBA00011322"/>
    </source>
</evidence>
<feature type="coiled-coil region" evidence="4">
    <location>
        <begin position="812"/>
        <end position="917"/>
    </location>
</feature>
<feature type="domain" description="Rad50/SbcC-type AAA" evidence="6">
    <location>
        <begin position="5"/>
        <end position="186"/>
    </location>
</feature>
<dbReference type="InterPro" id="IPR038729">
    <property type="entry name" value="Rad50/SbcC_AAA"/>
</dbReference>
<gene>
    <name evidence="7" type="ORF">DQ384_20395</name>
</gene>